<dbReference type="EMBL" id="OP765584">
    <property type="protein sequence ID" value="UZT29338.1"/>
    <property type="molecule type" value="Genomic_DNA"/>
</dbReference>
<accession>A0A9E8G3W1</accession>
<evidence type="ECO:0000313" key="2">
    <source>
        <dbReference type="EMBL" id="UZT28863.1"/>
    </source>
</evidence>
<keyword evidence="1" id="KW-0812">Transmembrane</keyword>
<evidence type="ECO:0000256" key="1">
    <source>
        <dbReference type="SAM" id="Phobius"/>
    </source>
</evidence>
<protein>
    <submittedName>
        <fullName evidence="2">Uncharacterized protein</fullName>
    </submittedName>
</protein>
<evidence type="ECO:0000313" key="3">
    <source>
        <dbReference type="EMBL" id="UZT29338.1"/>
    </source>
</evidence>
<organism evidence="2">
    <name type="scientific">Nucleocytoviricota sp</name>
    <dbReference type="NCBI Taxonomy" id="2809609"/>
    <lineage>
        <taxon>Viruses</taxon>
        <taxon>Varidnaviria</taxon>
        <taxon>Bamfordvirae</taxon>
        <taxon>Nucleocytoviricota</taxon>
    </lineage>
</organism>
<proteinExistence type="predicted"/>
<name>A0A9E8G3W1_9VIRU</name>
<feature type="transmembrane region" description="Helical" evidence="1">
    <location>
        <begin position="12"/>
        <end position="31"/>
    </location>
</feature>
<reference evidence="2" key="1">
    <citation type="submission" date="2022-10" db="EMBL/GenBank/DDBJ databases">
        <title>Genomics discovery of giant fungal viruses from subsurface oceanic crustal fluids.</title>
        <authorList>
            <person name="Bhattacharjee A.S."/>
            <person name="Schulz F."/>
            <person name="Woyke T."/>
            <person name="Orcutt B.N."/>
            <person name="Matinez Martinez J."/>
        </authorList>
    </citation>
    <scope>NUCLEOTIDE SEQUENCE</scope>
    <source>
        <strain evidence="2">VSAG1.JdFR</strain>
        <strain evidence="3">VSAG8.JdFR</strain>
    </source>
</reference>
<dbReference type="EMBL" id="OP765507">
    <property type="protein sequence ID" value="UZT28863.1"/>
    <property type="molecule type" value="Genomic_DNA"/>
</dbReference>
<keyword evidence="1" id="KW-1133">Transmembrane helix</keyword>
<keyword evidence="1" id="KW-0472">Membrane</keyword>
<sequence>MKLKLDKILKNKIVLYLTFFLSLVTIFGYLVKQNYQAILFFTLVLFLTKHFSNNMIVILGVSIIATNLLDLFRVFSSSHLEGMENKEKQPSKQVIEVLNHISNEYFNDKVDLNELSNKNLSKENAKKLKQINKNDVEKEIKNIETNIYKLSYSDITYLTDLANYWKSYFKLAMDGNDNQKENEMFNLYIKIINNGIELLNKALEKKLTDENKEESVKNLESDFNLCADNEKYDNKSKKCIPKCANEEKYDEKTQKCIANSSSKDSTSKKETMATLNPANLGDVNNPGSGNLNNFNDAKMKEMAFDNLDKIFGSDGMRSLSSDANSLNEKQNAIMGQLKDIGPLISQAMNLIKNVDMDAINNVSSKMTGMITNLQDLKSKQ</sequence>